<evidence type="ECO:0000259" key="11">
    <source>
        <dbReference type="Pfam" id="PF04452"/>
    </source>
</evidence>
<dbReference type="NCBIfam" id="NF008692">
    <property type="entry name" value="PRK11713.1-5"/>
    <property type="match status" value="1"/>
</dbReference>
<dbReference type="GO" id="GO:0008168">
    <property type="term" value="F:methyltransferase activity"/>
    <property type="evidence" value="ECO:0007669"/>
    <property type="project" value="UniProtKB-KW"/>
</dbReference>
<sequence>MTVRRLHVPRGAIAGDRARLDPRDRHYLEGVLRLAPGAAVEVFDGEGSAWAGTLGEGEVRLGPRRDAPAPAAVVWLAFALARGEKNDLVVQKATELGVARLLPFQAERSVVKLDAARGRERAQRWQRIAEEAARQCGRSEVPAVDAPAALAEVLARAPAGFRALVLHPAAGEPFADACDGPAAGFLAVTGPEGGLTEPELEACLAAGARAATLGPRVLRAETAAVTVAALLQHRRGDLA</sequence>
<dbReference type="InterPro" id="IPR006700">
    <property type="entry name" value="RsmE"/>
</dbReference>
<dbReference type="PANTHER" id="PTHR30027">
    <property type="entry name" value="RIBOSOMAL RNA SMALL SUBUNIT METHYLTRANSFERASE E"/>
    <property type="match status" value="1"/>
</dbReference>
<dbReference type="PANTHER" id="PTHR30027:SF3">
    <property type="entry name" value="16S RRNA (URACIL(1498)-N(3))-METHYLTRANSFERASE"/>
    <property type="match status" value="1"/>
</dbReference>
<dbReference type="Proteomes" id="UP001162734">
    <property type="component" value="Chromosome"/>
</dbReference>
<dbReference type="PIRSF" id="PIRSF015601">
    <property type="entry name" value="MTase_slr0722"/>
    <property type="match status" value="1"/>
</dbReference>
<gene>
    <name evidence="12" type="ORF">AMPC_26030</name>
</gene>
<evidence type="ECO:0000256" key="1">
    <source>
        <dbReference type="ARBA" id="ARBA00004496"/>
    </source>
</evidence>
<evidence type="ECO:0000256" key="7">
    <source>
        <dbReference type="ARBA" id="ARBA00022691"/>
    </source>
</evidence>
<evidence type="ECO:0000256" key="2">
    <source>
        <dbReference type="ARBA" id="ARBA00005528"/>
    </source>
</evidence>
<dbReference type="EMBL" id="AP025592">
    <property type="protein sequence ID" value="BDG09490.1"/>
    <property type="molecule type" value="Genomic_DNA"/>
</dbReference>
<comment type="function">
    <text evidence="8 10">Specifically methylates the N3 position of the uracil ring of uridine 1498 (m3U1498) in 16S rRNA. Acts on the fully assembled 30S ribosomal subunit.</text>
</comment>
<reference evidence="13" key="1">
    <citation type="journal article" date="2022" name="Int. J. Syst. Evol. Microbiol.">
        <title>Anaeromyxobacter oryzae sp. nov., Anaeromyxobacter diazotrophicus sp. nov. and Anaeromyxobacter paludicola sp. nov., isolated from paddy soils.</title>
        <authorList>
            <person name="Itoh H."/>
            <person name="Xu Z."/>
            <person name="Mise K."/>
            <person name="Masuda Y."/>
            <person name="Ushijima N."/>
            <person name="Hayakawa C."/>
            <person name="Shiratori Y."/>
            <person name="Senoo K."/>
        </authorList>
    </citation>
    <scope>NUCLEOTIDE SEQUENCE [LARGE SCALE GENOMIC DNA]</scope>
    <source>
        <strain evidence="13">Red630</strain>
    </source>
</reference>
<proteinExistence type="inferred from homology"/>
<comment type="catalytic activity">
    <reaction evidence="9 10">
        <text>uridine(1498) in 16S rRNA + S-adenosyl-L-methionine = N(3)-methyluridine(1498) in 16S rRNA + S-adenosyl-L-homocysteine + H(+)</text>
        <dbReference type="Rhea" id="RHEA:42920"/>
        <dbReference type="Rhea" id="RHEA-COMP:10283"/>
        <dbReference type="Rhea" id="RHEA-COMP:10284"/>
        <dbReference type="ChEBI" id="CHEBI:15378"/>
        <dbReference type="ChEBI" id="CHEBI:57856"/>
        <dbReference type="ChEBI" id="CHEBI:59789"/>
        <dbReference type="ChEBI" id="CHEBI:65315"/>
        <dbReference type="ChEBI" id="CHEBI:74502"/>
        <dbReference type="EC" id="2.1.1.193"/>
    </reaction>
</comment>
<keyword evidence="13" id="KW-1185">Reference proteome</keyword>
<dbReference type="EC" id="2.1.1.193" evidence="10"/>
<dbReference type="InterPro" id="IPR046886">
    <property type="entry name" value="RsmE_MTase_dom"/>
</dbReference>
<dbReference type="SUPFAM" id="SSF88697">
    <property type="entry name" value="PUA domain-like"/>
    <property type="match status" value="1"/>
</dbReference>
<evidence type="ECO:0000313" key="12">
    <source>
        <dbReference type="EMBL" id="BDG09490.1"/>
    </source>
</evidence>
<keyword evidence="5 10" id="KW-0489">Methyltransferase</keyword>
<dbReference type="SUPFAM" id="SSF75217">
    <property type="entry name" value="alpha/beta knot"/>
    <property type="match status" value="1"/>
</dbReference>
<dbReference type="Pfam" id="PF04452">
    <property type="entry name" value="Methyltrans_RNA"/>
    <property type="match status" value="1"/>
</dbReference>
<evidence type="ECO:0000256" key="8">
    <source>
        <dbReference type="ARBA" id="ARBA00025699"/>
    </source>
</evidence>
<evidence type="ECO:0000256" key="4">
    <source>
        <dbReference type="ARBA" id="ARBA00022552"/>
    </source>
</evidence>
<dbReference type="CDD" id="cd18084">
    <property type="entry name" value="RsmE-like"/>
    <property type="match status" value="1"/>
</dbReference>
<keyword evidence="4 10" id="KW-0698">rRNA processing</keyword>
<comment type="similarity">
    <text evidence="2 10">Belongs to the RNA methyltransferase RsmE family.</text>
</comment>
<organism evidence="12 13">
    <name type="scientific">Anaeromyxobacter paludicola</name>
    <dbReference type="NCBI Taxonomy" id="2918171"/>
    <lineage>
        <taxon>Bacteria</taxon>
        <taxon>Pseudomonadati</taxon>
        <taxon>Myxococcota</taxon>
        <taxon>Myxococcia</taxon>
        <taxon>Myxococcales</taxon>
        <taxon>Cystobacterineae</taxon>
        <taxon>Anaeromyxobacteraceae</taxon>
        <taxon>Anaeromyxobacter</taxon>
    </lineage>
</organism>
<accession>A0ABN6NAV1</accession>
<dbReference type="InterPro" id="IPR029028">
    <property type="entry name" value="Alpha/beta_knot_MTases"/>
</dbReference>
<dbReference type="GO" id="GO:0032259">
    <property type="term" value="P:methylation"/>
    <property type="evidence" value="ECO:0007669"/>
    <property type="project" value="UniProtKB-KW"/>
</dbReference>
<evidence type="ECO:0000256" key="9">
    <source>
        <dbReference type="ARBA" id="ARBA00047944"/>
    </source>
</evidence>
<dbReference type="Gene3D" id="3.40.1280.10">
    <property type="match status" value="1"/>
</dbReference>
<evidence type="ECO:0000256" key="5">
    <source>
        <dbReference type="ARBA" id="ARBA00022603"/>
    </source>
</evidence>
<name>A0ABN6NAV1_9BACT</name>
<evidence type="ECO:0000256" key="10">
    <source>
        <dbReference type="PIRNR" id="PIRNR015601"/>
    </source>
</evidence>
<dbReference type="RefSeq" id="WP_248341741.1">
    <property type="nucleotide sequence ID" value="NZ_AP025592.1"/>
</dbReference>
<evidence type="ECO:0000256" key="6">
    <source>
        <dbReference type="ARBA" id="ARBA00022679"/>
    </source>
</evidence>
<feature type="domain" description="Ribosomal RNA small subunit methyltransferase E methyltransferase" evidence="11">
    <location>
        <begin position="73"/>
        <end position="232"/>
    </location>
</feature>
<keyword evidence="7 10" id="KW-0949">S-adenosyl-L-methionine</keyword>
<dbReference type="InterPro" id="IPR015947">
    <property type="entry name" value="PUA-like_sf"/>
</dbReference>
<keyword evidence="6 10" id="KW-0808">Transferase</keyword>
<evidence type="ECO:0000313" key="13">
    <source>
        <dbReference type="Proteomes" id="UP001162734"/>
    </source>
</evidence>
<comment type="subcellular location">
    <subcellularLocation>
        <location evidence="1 10">Cytoplasm</location>
    </subcellularLocation>
</comment>
<dbReference type="InterPro" id="IPR029026">
    <property type="entry name" value="tRNA_m1G_MTases_N"/>
</dbReference>
<dbReference type="NCBIfam" id="TIGR00046">
    <property type="entry name" value="RsmE family RNA methyltransferase"/>
    <property type="match status" value="1"/>
</dbReference>
<protein>
    <recommendedName>
        <fullName evidence="10">Ribosomal RNA small subunit methyltransferase E</fullName>
        <ecNumber evidence="10">2.1.1.193</ecNumber>
    </recommendedName>
</protein>
<keyword evidence="3 10" id="KW-0963">Cytoplasm</keyword>
<evidence type="ECO:0000256" key="3">
    <source>
        <dbReference type="ARBA" id="ARBA00022490"/>
    </source>
</evidence>